<protein>
    <submittedName>
        <fullName evidence="1">Uncharacterized protein</fullName>
    </submittedName>
</protein>
<dbReference type="EMBL" id="JBHTJS010000013">
    <property type="protein sequence ID" value="MFD1007453.1"/>
    <property type="molecule type" value="Genomic_DNA"/>
</dbReference>
<sequence>MPNQLYLRFYTRQRHGHAHDFHQLVLPRHASTPLPWGWWEYCWR</sequence>
<dbReference type="Proteomes" id="UP001597048">
    <property type="component" value="Unassembled WGS sequence"/>
</dbReference>
<name>A0ABW3KEN9_9GAMM</name>
<comment type="caution">
    <text evidence="1">The sequence shown here is derived from an EMBL/GenBank/DDBJ whole genome shotgun (WGS) entry which is preliminary data.</text>
</comment>
<proteinExistence type="predicted"/>
<evidence type="ECO:0000313" key="2">
    <source>
        <dbReference type="Proteomes" id="UP001597048"/>
    </source>
</evidence>
<organism evidence="1 2">
    <name type="scientific">Oceanisphaera ostreae</name>
    <dbReference type="NCBI Taxonomy" id="914151"/>
    <lineage>
        <taxon>Bacteria</taxon>
        <taxon>Pseudomonadati</taxon>
        <taxon>Pseudomonadota</taxon>
        <taxon>Gammaproteobacteria</taxon>
        <taxon>Aeromonadales</taxon>
        <taxon>Aeromonadaceae</taxon>
        <taxon>Oceanisphaera</taxon>
    </lineage>
</organism>
<gene>
    <name evidence="1" type="ORF">ACFQ1C_04680</name>
</gene>
<reference evidence="2" key="1">
    <citation type="journal article" date="2019" name="Int. J. Syst. Evol. Microbiol.">
        <title>The Global Catalogue of Microorganisms (GCM) 10K type strain sequencing project: providing services to taxonomists for standard genome sequencing and annotation.</title>
        <authorList>
            <consortium name="The Broad Institute Genomics Platform"/>
            <consortium name="The Broad Institute Genome Sequencing Center for Infectious Disease"/>
            <person name="Wu L."/>
            <person name="Ma J."/>
        </authorList>
    </citation>
    <scope>NUCLEOTIDE SEQUENCE [LARGE SCALE GENOMIC DNA]</scope>
    <source>
        <strain evidence="2">CCUG 60525</strain>
    </source>
</reference>
<evidence type="ECO:0000313" key="1">
    <source>
        <dbReference type="EMBL" id="MFD1007453.1"/>
    </source>
</evidence>
<accession>A0ABW3KEN9</accession>
<dbReference type="RefSeq" id="WP_379557376.1">
    <property type="nucleotide sequence ID" value="NZ_JBHTJS010000013.1"/>
</dbReference>
<keyword evidence="2" id="KW-1185">Reference proteome</keyword>